<keyword evidence="11" id="KW-0812">Transmembrane</keyword>
<gene>
    <name evidence="12" type="ORF">PHJA_002307700</name>
</gene>
<dbReference type="InterPro" id="IPR036188">
    <property type="entry name" value="FAD/NAD-bd_sf"/>
</dbReference>
<dbReference type="EMBL" id="BMAC01000698">
    <property type="protein sequence ID" value="GFQ01638.1"/>
    <property type="molecule type" value="Genomic_DNA"/>
</dbReference>
<proteinExistence type="inferred from homology"/>
<evidence type="ECO:0000256" key="4">
    <source>
        <dbReference type="ARBA" id="ARBA00022630"/>
    </source>
</evidence>
<dbReference type="Proteomes" id="UP000653305">
    <property type="component" value="Unassembled WGS sequence"/>
</dbReference>
<keyword evidence="4" id="KW-0285">Flavoprotein</keyword>
<evidence type="ECO:0000256" key="5">
    <source>
        <dbReference type="ARBA" id="ARBA00022827"/>
    </source>
</evidence>
<dbReference type="Gene3D" id="3.50.50.60">
    <property type="entry name" value="FAD/NAD(P)-binding domain"/>
    <property type="match status" value="1"/>
</dbReference>
<name>A0A830CLU8_9LAMI</name>
<dbReference type="GO" id="GO:0103075">
    <property type="term" value="F:indole-3-pyruvate monooxygenase activity"/>
    <property type="evidence" value="ECO:0007669"/>
    <property type="project" value="UniProtKB-EC"/>
</dbReference>
<comment type="catalytic activity">
    <reaction evidence="10">
        <text>indole-3-pyruvate + NADPH + O2 + H(+) = (indol-3-yl)acetate + CO2 + NADP(+) + H2O</text>
        <dbReference type="Rhea" id="RHEA:34331"/>
        <dbReference type="ChEBI" id="CHEBI:15377"/>
        <dbReference type="ChEBI" id="CHEBI:15378"/>
        <dbReference type="ChEBI" id="CHEBI:15379"/>
        <dbReference type="ChEBI" id="CHEBI:16526"/>
        <dbReference type="ChEBI" id="CHEBI:17640"/>
        <dbReference type="ChEBI" id="CHEBI:30854"/>
        <dbReference type="ChEBI" id="CHEBI:57783"/>
        <dbReference type="ChEBI" id="CHEBI:58349"/>
        <dbReference type="EC" id="1.14.13.168"/>
    </reaction>
</comment>
<evidence type="ECO:0000313" key="13">
    <source>
        <dbReference type="Proteomes" id="UP000653305"/>
    </source>
</evidence>
<evidence type="ECO:0000256" key="2">
    <source>
        <dbReference type="ARBA" id="ARBA00004814"/>
    </source>
</evidence>
<accession>A0A830CLU8</accession>
<dbReference type="OrthoDB" id="1725353at2759"/>
<sequence>MGLLKYVSIDLVDKLVLVLSKMKYGNLSEYGIERPSEGPFYLKRASGRSPVIDVGTIAKIRSEEIKVLSSIKNVNGSDVHFANGVVKSYDAIVFATGYKSTVKKWLKVYFIILFQIFIFQNIINYKCCYYYY</sequence>
<evidence type="ECO:0000256" key="9">
    <source>
        <dbReference type="ARBA" id="ARBA00039148"/>
    </source>
</evidence>
<evidence type="ECO:0000256" key="3">
    <source>
        <dbReference type="ARBA" id="ARBA00009183"/>
    </source>
</evidence>
<evidence type="ECO:0000256" key="1">
    <source>
        <dbReference type="ARBA" id="ARBA00001974"/>
    </source>
</evidence>
<evidence type="ECO:0000256" key="6">
    <source>
        <dbReference type="ARBA" id="ARBA00022857"/>
    </source>
</evidence>
<evidence type="ECO:0000256" key="11">
    <source>
        <dbReference type="SAM" id="Phobius"/>
    </source>
</evidence>
<keyword evidence="6" id="KW-0521">NADP</keyword>
<comment type="similarity">
    <text evidence="3">Belongs to the FMO family.</text>
</comment>
<feature type="transmembrane region" description="Helical" evidence="11">
    <location>
        <begin position="105"/>
        <end position="123"/>
    </location>
</feature>
<dbReference type="InterPro" id="IPR050982">
    <property type="entry name" value="Auxin_biosynth/cation_transpt"/>
</dbReference>
<dbReference type="AlphaFoldDB" id="A0A830CLU8"/>
<keyword evidence="13" id="KW-1185">Reference proteome</keyword>
<keyword evidence="11" id="KW-1133">Transmembrane helix</keyword>
<evidence type="ECO:0000256" key="7">
    <source>
        <dbReference type="ARBA" id="ARBA00023002"/>
    </source>
</evidence>
<keyword evidence="11" id="KW-0472">Membrane</keyword>
<comment type="pathway">
    <text evidence="2">Plant hormone metabolism; auxin biosynthesis.</text>
</comment>
<dbReference type="EC" id="1.14.13.168" evidence="9"/>
<dbReference type="PANTHER" id="PTHR43539">
    <property type="entry name" value="FLAVIN-BINDING MONOOXYGENASE-LIKE PROTEIN (AFU_ORTHOLOGUE AFUA_4G09220)"/>
    <property type="match status" value="1"/>
</dbReference>
<evidence type="ECO:0000256" key="10">
    <source>
        <dbReference type="ARBA" id="ARBA00047707"/>
    </source>
</evidence>
<keyword evidence="12" id="KW-0670">Pyruvate</keyword>
<organism evidence="12 13">
    <name type="scientific">Phtheirospermum japonicum</name>
    <dbReference type="NCBI Taxonomy" id="374723"/>
    <lineage>
        <taxon>Eukaryota</taxon>
        <taxon>Viridiplantae</taxon>
        <taxon>Streptophyta</taxon>
        <taxon>Embryophyta</taxon>
        <taxon>Tracheophyta</taxon>
        <taxon>Spermatophyta</taxon>
        <taxon>Magnoliopsida</taxon>
        <taxon>eudicotyledons</taxon>
        <taxon>Gunneridae</taxon>
        <taxon>Pentapetalae</taxon>
        <taxon>asterids</taxon>
        <taxon>lamiids</taxon>
        <taxon>Lamiales</taxon>
        <taxon>Orobanchaceae</taxon>
        <taxon>Orobanchaceae incertae sedis</taxon>
        <taxon>Phtheirospermum</taxon>
    </lineage>
</organism>
<keyword evidence="12" id="KW-0503">Monooxygenase</keyword>
<dbReference type="GO" id="GO:0050660">
    <property type="term" value="F:flavin adenine dinucleotide binding"/>
    <property type="evidence" value="ECO:0007669"/>
    <property type="project" value="TreeGrafter"/>
</dbReference>
<dbReference type="PANTHER" id="PTHR43539:SF9">
    <property type="entry name" value="INDOLE-3-PYRUVATE MONOOXYGENASE YUCCA11-RELATED"/>
    <property type="match status" value="1"/>
</dbReference>
<comment type="cofactor">
    <cofactor evidence="1">
        <name>FAD</name>
        <dbReference type="ChEBI" id="CHEBI:57692"/>
    </cofactor>
</comment>
<keyword evidence="7" id="KW-0560">Oxidoreductase</keyword>
<keyword evidence="8" id="KW-0073">Auxin biosynthesis</keyword>
<keyword evidence="5" id="KW-0274">FAD</keyword>
<dbReference type="GO" id="GO:0009851">
    <property type="term" value="P:auxin biosynthetic process"/>
    <property type="evidence" value="ECO:0007669"/>
    <property type="project" value="UniProtKB-KW"/>
</dbReference>
<reference evidence="12" key="1">
    <citation type="submission" date="2020-07" db="EMBL/GenBank/DDBJ databases">
        <title>Ethylene signaling mediates host invasion by parasitic plants.</title>
        <authorList>
            <person name="Yoshida S."/>
        </authorList>
    </citation>
    <scope>NUCLEOTIDE SEQUENCE</scope>
    <source>
        <strain evidence="12">Okayama</strain>
    </source>
</reference>
<comment type="caution">
    <text evidence="12">The sequence shown here is derived from an EMBL/GenBank/DDBJ whole genome shotgun (WGS) entry which is preliminary data.</text>
</comment>
<protein>
    <recommendedName>
        <fullName evidence="9">indole-3-pyruvate monooxygenase</fullName>
        <ecNumber evidence="9">1.14.13.168</ecNumber>
    </recommendedName>
</protein>
<evidence type="ECO:0000256" key="8">
    <source>
        <dbReference type="ARBA" id="ARBA00023070"/>
    </source>
</evidence>
<evidence type="ECO:0000313" key="12">
    <source>
        <dbReference type="EMBL" id="GFQ01638.1"/>
    </source>
</evidence>